<evidence type="ECO:0000259" key="5">
    <source>
        <dbReference type="PROSITE" id="PS50865"/>
    </source>
</evidence>
<evidence type="ECO:0000256" key="2">
    <source>
        <dbReference type="ARBA" id="ARBA00022771"/>
    </source>
</evidence>
<dbReference type="Gene3D" id="6.10.140.2220">
    <property type="match status" value="1"/>
</dbReference>
<dbReference type="GO" id="GO:0008270">
    <property type="term" value="F:zinc ion binding"/>
    <property type="evidence" value="ECO:0007669"/>
    <property type="project" value="UniProtKB-KW"/>
</dbReference>
<dbReference type="OrthoDB" id="5028994at2759"/>
<dbReference type="AlphaFoldDB" id="A0A8E2JYE7"/>
<evidence type="ECO:0000256" key="3">
    <source>
        <dbReference type="ARBA" id="ARBA00022833"/>
    </source>
</evidence>
<evidence type="ECO:0000256" key="4">
    <source>
        <dbReference type="PROSITE-ProRule" id="PRU00134"/>
    </source>
</evidence>
<dbReference type="Proteomes" id="UP000250140">
    <property type="component" value="Unassembled WGS sequence"/>
</dbReference>
<evidence type="ECO:0000313" key="6">
    <source>
        <dbReference type="EMBL" id="OCL13712.1"/>
    </source>
</evidence>
<keyword evidence="2 4" id="KW-0863">Zinc-finger</keyword>
<keyword evidence="1" id="KW-0479">Metal-binding</keyword>
<name>A0A8E2JYE7_9PEZI</name>
<dbReference type="EMBL" id="KV748680">
    <property type="protein sequence ID" value="OCL13712.1"/>
    <property type="molecule type" value="Genomic_DNA"/>
</dbReference>
<dbReference type="InterPro" id="IPR002893">
    <property type="entry name" value="Znf_MYND"/>
</dbReference>
<evidence type="ECO:0000313" key="7">
    <source>
        <dbReference type="Proteomes" id="UP000250140"/>
    </source>
</evidence>
<dbReference type="PROSITE" id="PS50865">
    <property type="entry name" value="ZF_MYND_2"/>
    <property type="match status" value="1"/>
</dbReference>
<dbReference type="SUPFAM" id="SSF144232">
    <property type="entry name" value="HIT/MYND zinc finger-like"/>
    <property type="match status" value="1"/>
</dbReference>
<protein>
    <recommendedName>
        <fullName evidence="5">MYND-type domain-containing protein</fullName>
    </recommendedName>
</protein>
<reference evidence="6 7" key="1">
    <citation type="journal article" date="2016" name="Nat. Commun.">
        <title>Ectomycorrhizal ecology is imprinted in the genome of the dominant symbiotic fungus Cenococcum geophilum.</title>
        <authorList>
            <consortium name="DOE Joint Genome Institute"/>
            <person name="Peter M."/>
            <person name="Kohler A."/>
            <person name="Ohm R.A."/>
            <person name="Kuo A."/>
            <person name="Krutzmann J."/>
            <person name="Morin E."/>
            <person name="Arend M."/>
            <person name="Barry K.W."/>
            <person name="Binder M."/>
            <person name="Choi C."/>
            <person name="Clum A."/>
            <person name="Copeland A."/>
            <person name="Grisel N."/>
            <person name="Haridas S."/>
            <person name="Kipfer T."/>
            <person name="LaButti K."/>
            <person name="Lindquist E."/>
            <person name="Lipzen A."/>
            <person name="Maire R."/>
            <person name="Meier B."/>
            <person name="Mihaltcheva S."/>
            <person name="Molinier V."/>
            <person name="Murat C."/>
            <person name="Poggeler S."/>
            <person name="Quandt C.A."/>
            <person name="Sperisen C."/>
            <person name="Tritt A."/>
            <person name="Tisserant E."/>
            <person name="Crous P.W."/>
            <person name="Henrissat B."/>
            <person name="Nehls U."/>
            <person name="Egli S."/>
            <person name="Spatafora J.W."/>
            <person name="Grigoriev I.V."/>
            <person name="Martin F.M."/>
        </authorList>
    </citation>
    <scope>NUCLEOTIDE SEQUENCE [LARGE SCALE GENOMIC DNA]</scope>
    <source>
        <strain evidence="6 7">CBS 207.34</strain>
    </source>
</reference>
<accession>A0A8E2JYE7</accession>
<sequence>MDSTATKLIRYDIWTYRRNPNESNSAGLIQTCCIDRIPIALCGVLSTPSAIVALSQYLTRLVERHEAEALSPGLCNEPCAKCGNPAVEALHQLVPTLTDNPDHPDHPEMPPMTASISDFMVPICSTGGACEERACILLKDRLLDGMLRERAEAVPVELRQHCQVCGTDEGLRRCQRCRLVAFVESISHFLSILENTLSKWLTQFSESSSYCGRSCQSQDWRTHKPYCRHRVPKNPEDWFGNRNDGVVDLRISMLLTSLEELAVSGVDALEKDPYGHTEAQFVGRF</sequence>
<gene>
    <name evidence="6" type="ORF">AOQ84DRAFT_436140</name>
</gene>
<proteinExistence type="predicted"/>
<organism evidence="6 7">
    <name type="scientific">Glonium stellatum</name>
    <dbReference type="NCBI Taxonomy" id="574774"/>
    <lineage>
        <taxon>Eukaryota</taxon>
        <taxon>Fungi</taxon>
        <taxon>Dikarya</taxon>
        <taxon>Ascomycota</taxon>
        <taxon>Pezizomycotina</taxon>
        <taxon>Dothideomycetes</taxon>
        <taxon>Pleosporomycetidae</taxon>
        <taxon>Gloniales</taxon>
        <taxon>Gloniaceae</taxon>
        <taxon>Glonium</taxon>
    </lineage>
</organism>
<keyword evidence="3" id="KW-0862">Zinc</keyword>
<keyword evidence="7" id="KW-1185">Reference proteome</keyword>
<evidence type="ECO:0000256" key="1">
    <source>
        <dbReference type="ARBA" id="ARBA00022723"/>
    </source>
</evidence>
<feature type="domain" description="MYND-type" evidence="5">
    <location>
        <begin position="162"/>
        <end position="227"/>
    </location>
</feature>